<keyword evidence="4" id="KW-1185">Reference proteome</keyword>
<evidence type="ECO:0000313" key="4">
    <source>
        <dbReference type="Proteomes" id="UP000185639"/>
    </source>
</evidence>
<keyword evidence="1" id="KW-0732">Signal</keyword>
<feature type="domain" description="DUF4426" evidence="2">
    <location>
        <begin position="30"/>
        <end position="152"/>
    </location>
</feature>
<evidence type="ECO:0000256" key="1">
    <source>
        <dbReference type="SAM" id="SignalP"/>
    </source>
</evidence>
<dbReference type="InterPro" id="IPR025218">
    <property type="entry name" value="DUF4426"/>
</dbReference>
<name>A0A1N7KA15_9GAMM</name>
<dbReference type="RefSeq" id="WP_076514501.1">
    <property type="nucleotide sequence ID" value="NZ_FTOH01000002.1"/>
</dbReference>
<gene>
    <name evidence="3" type="ORF">SAMN05421686_102392</name>
</gene>
<feature type="signal peptide" evidence="1">
    <location>
        <begin position="1"/>
        <end position="24"/>
    </location>
</feature>
<dbReference type="OrthoDB" id="8563353at2"/>
<dbReference type="STRING" id="484498.SAMN05421686_102392"/>
<dbReference type="Gene3D" id="2.60.40.3340">
    <property type="entry name" value="Domain of unknown function DUF4426"/>
    <property type="match status" value="1"/>
</dbReference>
<dbReference type="Proteomes" id="UP000185639">
    <property type="component" value="Unassembled WGS sequence"/>
</dbReference>
<dbReference type="AlphaFoldDB" id="A0A1N7KA15"/>
<proteinExistence type="predicted"/>
<evidence type="ECO:0000259" key="2">
    <source>
        <dbReference type="Pfam" id="PF14467"/>
    </source>
</evidence>
<protein>
    <recommendedName>
        <fullName evidence="2">DUF4426 domain-containing protein</fullName>
    </recommendedName>
</protein>
<dbReference type="Pfam" id="PF14467">
    <property type="entry name" value="DUF4426"/>
    <property type="match status" value="1"/>
</dbReference>
<accession>A0A1N7KA15</accession>
<reference evidence="4" key="1">
    <citation type="submission" date="2017-01" db="EMBL/GenBank/DDBJ databases">
        <authorList>
            <person name="Varghese N."/>
            <person name="Submissions S."/>
        </authorList>
    </citation>
    <scope>NUCLEOTIDE SEQUENCE [LARGE SCALE GENOMIC DNA]</scope>
    <source>
        <strain evidence="4">DSM 24913</strain>
    </source>
</reference>
<organism evidence="3 4">
    <name type="scientific">Thalassolituus maritimus</name>
    <dbReference type="NCBI Taxonomy" id="484498"/>
    <lineage>
        <taxon>Bacteria</taxon>
        <taxon>Pseudomonadati</taxon>
        <taxon>Pseudomonadota</taxon>
        <taxon>Gammaproteobacteria</taxon>
        <taxon>Oceanospirillales</taxon>
        <taxon>Oceanospirillaceae</taxon>
        <taxon>Thalassolituus</taxon>
    </lineage>
</organism>
<dbReference type="EMBL" id="FTOH01000002">
    <property type="protein sequence ID" value="SIS58393.1"/>
    <property type="molecule type" value="Genomic_DNA"/>
</dbReference>
<feature type="chain" id="PRO_5013201695" description="DUF4426 domain-containing protein" evidence="1">
    <location>
        <begin position="25"/>
        <end position="152"/>
    </location>
</feature>
<sequence length="152" mass="17224">MNALSKINAILILALSIVSLQVSADRGEQKQVFGDYEVHYIGLNSSFLPEDVAEAYDIPRSRSLAYLSISVLKKVKNDVPAPVTAELTGTIKNLIGQSRSIEFREIKETNAVYYVSTFRFDKNEVYRIDLDVTPDSSNRTFDVKFSQKFYQE</sequence>
<evidence type="ECO:0000313" key="3">
    <source>
        <dbReference type="EMBL" id="SIS58393.1"/>
    </source>
</evidence>